<feature type="transmembrane region" description="Helical" evidence="6">
    <location>
        <begin position="460"/>
        <end position="479"/>
    </location>
</feature>
<evidence type="ECO:0000256" key="6">
    <source>
        <dbReference type="SAM" id="Phobius"/>
    </source>
</evidence>
<evidence type="ECO:0008006" key="9">
    <source>
        <dbReference type="Google" id="ProtNLM"/>
    </source>
</evidence>
<feature type="transmembrane region" description="Helical" evidence="6">
    <location>
        <begin position="122"/>
        <end position="141"/>
    </location>
</feature>
<dbReference type="PANTHER" id="PTHR11266:SF80">
    <property type="entry name" value="PEROXISOMAL MEMBRANE PROTEIN 2"/>
    <property type="match status" value="1"/>
</dbReference>
<dbReference type="Proteomes" id="UP000518266">
    <property type="component" value="Unassembled WGS sequence"/>
</dbReference>
<keyword evidence="5 6" id="KW-0472">Membrane</keyword>
<protein>
    <recommendedName>
        <fullName evidence="9">Peroxisomal membrane protein 2</fullName>
    </recommendedName>
</protein>
<evidence type="ECO:0000256" key="1">
    <source>
        <dbReference type="ARBA" id="ARBA00004141"/>
    </source>
</evidence>
<feature type="transmembrane region" description="Helical" evidence="6">
    <location>
        <begin position="355"/>
        <end position="376"/>
    </location>
</feature>
<feature type="transmembrane region" description="Helical" evidence="6">
    <location>
        <begin position="500"/>
        <end position="519"/>
    </location>
</feature>
<dbReference type="PANTHER" id="PTHR11266">
    <property type="entry name" value="PEROXISOMAL MEMBRANE PROTEIN 2, PXMP2 MPV17"/>
    <property type="match status" value="1"/>
</dbReference>
<dbReference type="EMBL" id="JAAKFY010000010">
    <property type="protein sequence ID" value="KAF3850848.1"/>
    <property type="molecule type" value="Genomic_DNA"/>
</dbReference>
<feature type="transmembrane region" description="Helical" evidence="6">
    <location>
        <begin position="541"/>
        <end position="562"/>
    </location>
</feature>
<evidence type="ECO:0000256" key="3">
    <source>
        <dbReference type="ARBA" id="ARBA00022692"/>
    </source>
</evidence>
<gene>
    <name evidence="7" type="ORF">F7725_012620</name>
</gene>
<feature type="transmembrane region" description="Helical" evidence="6">
    <location>
        <begin position="161"/>
        <end position="179"/>
    </location>
</feature>
<proteinExistence type="inferred from homology"/>
<keyword evidence="8" id="KW-1185">Reference proteome</keyword>
<organism evidence="7 8">
    <name type="scientific">Dissostichus mawsoni</name>
    <name type="common">Antarctic cod</name>
    <dbReference type="NCBI Taxonomy" id="36200"/>
    <lineage>
        <taxon>Eukaryota</taxon>
        <taxon>Metazoa</taxon>
        <taxon>Chordata</taxon>
        <taxon>Craniata</taxon>
        <taxon>Vertebrata</taxon>
        <taxon>Euteleostomi</taxon>
        <taxon>Actinopterygii</taxon>
        <taxon>Neopterygii</taxon>
        <taxon>Teleostei</taxon>
        <taxon>Neoteleostei</taxon>
        <taxon>Acanthomorphata</taxon>
        <taxon>Eupercaria</taxon>
        <taxon>Perciformes</taxon>
        <taxon>Notothenioidei</taxon>
        <taxon>Nototheniidae</taxon>
        <taxon>Dissostichus</taxon>
    </lineage>
</organism>
<sequence>MHSQTSATGSAYFCPWLSADFYFVMNILEAKGWRDFESKMRGSYWTALKMNWKVWTPFQLSISTLCLSSSECCLPTWSPYFGMPTLHLSPLGHLLSQILEARKKIKSGAPVGEIDPAAAARYATFGFFITGPVSHIFYQLMEVWMPTTDPLCIVKRLLLDRLLFAPGFLLIFYFVMNILEAKGWRDFESKMIGIYWTALKMNWKVWTPFQFVNINFVPVEFRVLFANMVALFWYLASDEGEEVKSICTAGVSSLEADTRMVLHAIHLAESYSRIIVRSDETDVESSPLGHLLSQILEARKKIKSGAPVGEIDLTAAARYATFGFFMTGPVSHIFYQLMEVWMPKIDPLCIVKRLLLDRLIFAPGFLLMFYFVMNILEAKGWRDFESKMRGSYWTALKMNWKVWTPFQLSISTLCLSRYALHSLASCHQTKDESLVMVFPFPSCVCFCFQFRVLFANMVAFFWYLASLTFRTSSFSDFGGKKKIKSGAPVGEIDLTAAARYATFGFFMTGPVSHIFYQLMEVWMPKIDPLCIVKRLLLDRRIFAPGFLLMFYFVMNILEAKGWRDFESKMRGSYWTALKMNWKVWTPFQFVNINFVPVEFRVLFANMVALFWYAYLASITFRTSSVSVFGGKKKDQEWRGCSICNLWVRPWVDVLNNRKIHVMVCDCELKCITNCGKITCPLCSCVFPGFYHRSSEPYLLPADGGVDAHTDPLCIVKRLLLGRLIFAPGFLLMFYFVMNILEAKGWRDFESKMREVTGLL</sequence>
<evidence type="ECO:0000256" key="2">
    <source>
        <dbReference type="ARBA" id="ARBA00006824"/>
    </source>
</evidence>
<accession>A0A7J5YRC6</accession>
<comment type="caution">
    <text evidence="7">The sequence shown here is derived from an EMBL/GenBank/DDBJ whole genome shotgun (WGS) entry which is preliminary data.</text>
</comment>
<comment type="similarity">
    <text evidence="2">Belongs to the peroxisomal membrane protein PXMP2/4 family.</text>
</comment>
<keyword evidence="3 6" id="KW-0812">Transmembrane</keyword>
<evidence type="ECO:0000256" key="4">
    <source>
        <dbReference type="ARBA" id="ARBA00022989"/>
    </source>
</evidence>
<dbReference type="OrthoDB" id="860at2759"/>
<feature type="transmembrane region" description="Helical" evidence="6">
    <location>
        <begin position="316"/>
        <end position="335"/>
    </location>
</feature>
<reference evidence="7 8" key="1">
    <citation type="submission" date="2020-03" db="EMBL/GenBank/DDBJ databases">
        <title>Dissostichus mawsoni Genome sequencing and assembly.</title>
        <authorList>
            <person name="Park H."/>
        </authorList>
    </citation>
    <scope>NUCLEOTIDE SEQUENCE [LARGE SCALE GENOMIC DNA]</scope>
    <source>
        <strain evidence="7">DM0001</strain>
        <tissue evidence="7">Muscle</tissue>
    </source>
</reference>
<dbReference type="AlphaFoldDB" id="A0A7J5YRC6"/>
<evidence type="ECO:0000256" key="5">
    <source>
        <dbReference type="ARBA" id="ARBA00023136"/>
    </source>
</evidence>
<feature type="transmembrane region" description="Helical" evidence="6">
    <location>
        <begin position="719"/>
        <end position="740"/>
    </location>
</feature>
<dbReference type="GO" id="GO:0005778">
    <property type="term" value="C:peroxisomal membrane"/>
    <property type="evidence" value="ECO:0007669"/>
    <property type="project" value="TreeGrafter"/>
</dbReference>
<name>A0A7J5YRC6_DISMA</name>
<dbReference type="Pfam" id="PF04117">
    <property type="entry name" value="Mpv17_PMP22"/>
    <property type="match status" value="4"/>
</dbReference>
<dbReference type="InterPro" id="IPR007248">
    <property type="entry name" value="Mpv17_PMP22"/>
</dbReference>
<evidence type="ECO:0000313" key="8">
    <source>
        <dbReference type="Proteomes" id="UP000518266"/>
    </source>
</evidence>
<evidence type="ECO:0000313" key="7">
    <source>
        <dbReference type="EMBL" id="KAF3850848.1"/>
    </source>
</evidence>
<keyword evidence="4 6" id="KW-1133">Transmembrane helix</keyword>
<feature type="transmembrane region" description="Helical" evidence="6">
    <location>
        <begin position="609"/>
        <end position="628"/>
    </location>
</feature>
<comment type="subcellular location">
    <subcellularLocation>
        <location evidence="1">Membrane</location>
        <topology evidence="1">Multi-pass membrane protein</topology>
    </subcellularLocation>
</comment>